<dbReference type="EMBL" id="BTRK01000006">
    <property type="protein sequence ID" value="GMR58267.1"/>
    <property type="molecule type" value="Genomic_DNA"/>
</dbReference>
<protein>
    <recommendedName>
        <fullName evidence="2">Chondroitin proteoglycan 4 domain-containing protein</fullName>
    </recommendedName>
</protein>
<dbReference type="Proteomes" id="UP001328107">
    <property type="component" value="Unassembled WGS sequence"/>
</dbReference>
<organism evidence="3 4">
    <name type="scientific">Pristionchus mayeri</name>
    <dbReference type="NCBI Taxonomy" id="1317129"/>
    <lineage>
        <taxon>Eukaryota</taxon>
        <taxon>Metazoa</taxon>
        <taxon>Ecdysozoa</taxon>
        <taxon>Nematoda</taxon>
        <taxon>Chromadorea</taxon>
        <taxon>Rhabditida</taxon>
        <taxon>Rhabditina</taxon>
        <taxon>Diplogasteromorpha</taxon>
        <taxon>Diplogasteroidea</taxon>
        <taxon>Neodiplogasteridae</taxon>
        <taxon>Pristionchus</taxon>
    </lineage>
</organism>
<feature type="compositionally biased region" description="Acidic residues" evidence="1">
    <location>
        <begin position="329"/>
        <end position="339"/>
    </location>
</feature>
<evidence type="ECO:0000313" key="4">
    <source>
        <dbReference type="Proteomes" id="UP001328107"/>
    </source>
</evidence>
<feature type="non-terminal residue" evidence="3">
    <location>
        <position position="1"/>
    </location>
</feature>
<proteinExistence type="predicted"/>
<feature type="region of interest" description="Disordered" evidence="1">
    <location>
        <begin position="314"/>
        <end position="346"/>
    </location>
</feature>
<dbReference type="InterPro" id="IPR029153">
    <property type="entry name" value="CPG4"/>
</dbReference>
<accession>A0AAN5D9P8</accession>
<comment type="caution">
    <text evidence="3">The sequence shown here is derived from an EMBL/GenBank/DDBJ whole genome shotgun (WGS) entry which is preliminary data.</text>
</comment>
<sequence length="475" mass="53395">FSSSSPSPLDCSVVCSTPLHSTLRSLFSEGASVRGNLQDTCNEYSSALSCIFSRRECESHATFDRLTSGLKYMCEEQRDAFDAIIECADQNSASVNEECQRSCRAETLLTGFALKDTLLKTLAPEVDAALTPNMMQFAINEGCRIAYCMLKCARMKMNARCEGTAGSLFTEALVRPLGNDVSSEGEDKATLGSLALVFSALLPTQCSFIFDDAKLRELRIGDEMNEDVRRMYAERKTTPRPEEALVNSIFDQPSSDPWMNNRFDNEHSPLGHTKDSAYEEFFKEIDEELEREEALLREDERKAWLRKIEMEGYDPKEHNEGSGAAIEEGSGDEMEGSGEEEVRQKRTVPITTTTAATPILETMTLSEEDRHAYKVDHPWMEVEEGSGVARPRPPRVFFDGSTEDTTVIRLDRTADNADLFAARRIDAFKKYRIELRVAPEDQGELVCLLRTDKAHAVNRIPTKEDYELDELLDDL</sequence>
<reference evidence="4" key="1">
    <citation type="submission" date="2022-10" db="EMBL/GenBank/DDBJ databases">
        <title>Genome assembly of Pristionchus species.</title>
        <authorList>
            <person name="Yoshida K."/>
            <person name="Sommer R.J."/>
        </authorList>
    </citation>
    <scope>NUCLEOTIDE SEQUENCE [LARGE SCALE GENOMIC DNA]</scope>
    <source>
        <strain evidence="4">RS5460</strain>
    </source>
</reference>
<dbReference type="PANTHER" id="PTHR37442">
    <property type="entry name" value="F18A1.7 PROTEIN-RELATED"/>
    <property type="match status" value="1"/>
</dbReference>
<gene>
    <name evidence="3" type="ORF">PMAYCL1PPCAC_28462</name>
</gene>
<name>A0AAN5D9P8_9BILA</name>
<feature type="domain" description="Chondroitin proteoglycan 4" evidence="2">
    <location>
        <begin position="11"/>
        <end position="104"/>
    </location>
</feature>
<dbReference type="AlphaFoldDB" id="A0AAN5D9P8"/>
<keyword evidence="4" id="KW-1185">Reference proteome</keyword>
<evidence type="ECO:0000256" key="1">
    <source>
        <dbReference type="SAM" id="MobiDB-lite"/>
    </source>
</evidence>
<dbReference type="InterPro" id="IPR053123">
    <property type="entry name" value="CPG4-like"/>
</dbReference>
<dbReference type="PANTHER" id="PTHR37442:SF2">
    <property type="entry name" value="CHONDROITIN PROTEOGLYCAN 4"/>
    <property type="match status" value="1"/>
</dbReference>
<evidence type="ECO:0000259" key="2">
    <source>
        <dbReference type="Pfam" id="PF15481"/>
    </source>
</evidence>
<evidence type="ECO:0000313" key="3">
    <source>
        <dbReference type="EMBL" id="GMR58267.1"/>
    </source>
</evidence>
<dbReference type="Pfam" id="PF15481">
    <property type="entry name" value="CPG4"/>
    <property type="match status" value="1"/>
</dbReference>